<sequence>MALSWQSYQFFGPVAAVFTGRNFNFTGTTSTRMNHSLLLHRTTFGDPAHRGNVLSRTEATQLLEQWVKNDKLRLHMRQVGHLMQAWAQAREGLDEAAGWQWYLAGLLHDADWDQWPQEHCRRIIGELETRRVDPAIIRAIACHGPRYFGVEPETPIEKMLYAFDELSGLIHAYSLMRPGGYAGMEVSGVKKRLKDKTFAAQVSREDVNDASARAGVGLDELIAFIITHQAAVPAG</sequence>
<organism evidence="1">
    <name type="scientific">uncultured Cytophagales bacterium</name>
    <dbReference type="NCBI Taxonomy" id="158755"/>
    <lineage>
        <taxon>Bacteria</taxon>
        <taxon>Pseudomonadati</taxon>
        <taxon>Bacteroidota</taxon>
        <taxon>Sphingobacteriia</taxon>
        <taxon>Sphingobacteriales</taxon>
        <taxon>environmental samples</taxon>
    </lineage>
</organism>
<gene>
    <name evidence="1" type="ORF">AVDCRST_MAG56-640</name>
</gene>
<dbReference type="EMBL" id="CADCTQ010000060">
    <property type="protein sequence ID" value="CAA9224825.1"/>
    <property type="molecule type" value="Genomic_DNA"/>
</dbReference>
<accession>A0A6J4HLS0</accession>
<name>A0A6J4HLS0_9SPHI</name>
<dbReference type="PANTHER" id="PTHR38659">
    <property type="entry name" value="METAL-DEPENDENT PHOSPHOHYDROLASE"/>
    <property type="match status" value="1"/>
</dbReference>
<proteinExistence type="predicted"/>
<dbReference type="PANTHER" id="PTHR38659:SF2">
    <property type="entry name" value="HDIG DOMAIN PROTEIN"/>
    <property type="match status" value="1"/>
</dbReference>
<protein>
    <submittedName>
        <fullName evidence="1">Uncharacterized domain HDIG</fullName>
    </submittedName>
</protein>
<evidence type="ECO:0000313" key="1">
    <source>
        <dbReference type="EMBL" id="CAA9224825.1"/>
    </source>
</evidence>
<dbReference type="AlphaFoldDB" id="A0A6J4HLS0"/>
<reference evidence="1" key="1">
    <citation type="submission" date="2020-02" db="EMBL/GenBank/DDBJ databases">
        <authorList>
            <person name="Meier V. D."/>
        </authorList>
    </citation>
    <scope>NUCLEOTIDE SEQUENCE</scope>
    <source>
        <strain evidence="1">AVDCRST_MAG56</strain>
    </source>
</reference>
<dbReference type="SUPFAM" id="SSF109604">
    <property type="entry name" value="HD-domain/PDEase-like"/>
    <property type="match status" value="1"/>
</dbReference>